<sequence>MGGGFTGLWTAIHLRQADPSLDVVVVEAGTCGGQASGRNGGFVMTAWSKFATLQKVCGTDDARFYAHTVERAVTDIGAFCDAQGIDAHFRQGGWLWTATNRAQIDAWRYTVDQLAAVGGSPYELLESDEVARRSGSPAHLAGIFEAAPAAIHPGRLVVGLADVARRLGVTIVEGCSMTELRGGATPEVITPRGSIRADKVVLAISAWSTAIPEIRRSLIVIASDVIATDPIPRRLSAIGWAPGLSISDSRRLVNYYRTTDDGRVAFGKGGGGLALGSRISDAFNRSPAAARDVTAQFQRIYPMLSDVPIDRHWRGAVDYSATGLPFVGPLAKQPRILVAAGFSGNGVGPSYVAATALTDLALERDVERVPESMRMPRGARMPPEPVRYLAGRVVREAVRRKEDAEDLGRMPGRVLSMVASLDPTSFTDVGPVNGGNGASAPASARR</sequence>
<gene>
    <name evidence="3" type="primary">puuB_3</name>
    <name evidence="3" type="ORF">DSM104329_02127</name>
</gene>
<proteinExistence type="predicted"/>
<accession>A0A9E6XWF7</accession>
<evidence type="ECO:0000313" key="3">
    <source>
        <dbReference type="EMBL" id="UGS35732.1"/>
    </source>
</evidence>
<dbReference type="SUPFAM" id="SSF51905">
    <property type="entry name" value="FAD/NAD(P)-binding domain"/>
    <property type="match status" value="1"/>
</dbReference>
<dbReference type="EMBL" id="CP087164">
    <property type="protein sequence ID" value="UGS35732.1"/>
    <property type="molecule type" value="Genomic_DNA"/>
</dbReference>
<reference evidence="3" key="1">
    <citation type="journal article" date="2022" name="Int. J. Syst. Evol. Microbiol.">
        <title>Pseudomonas aegrilactucae sp. nov. and Pseudomonas morbosilactucae sp. nov., pathogens causing bacterial rot of lettuce in Japan.</title>
        <authorList>
            <person name="Sawada H."/>
            <person name="Fujikawa T."/>
            <person name="Satou M."/>
        </authorList>
    </citation>
    <scope>NUCLEOTIDE SEQUENCE</scope>
    <source>
        <strain evidence="3">0166_1</strain>
    </source>
</reference>
<dbReference type="PANTHER" id="PTHR13847:SF285">
    <property type="entry name" value="FAD DEPENDENT OXIDOREDUCTASE DOMAIN-CONTAINING PROTEIN"/>
    <property type="match status" value="1"/>
</dbReference>
<dbReference type="AlphaFoldDB" id="A0A9E6XWF7"/>
<dbReference type="GO" id="GO:0016491">
    <property type="term" value="F:oxidoreductase activity"/>
    <property type="evidence" value="ECO:0007669"/>
    <property type="project" value="UniProtKB-KW"/>
</dbReference>
<dbReference type="EC" id="1.4.3.-" evidence="3"/>
<dbReference type="KEGG" id="sbae:DSM104329_02127"/>
<keyword evidence="4" id="KW-1185">Reference proteome</keyword>
<dbReference type="InterPro" id="IPR036188">
    <property type="entry name" value="FAD/NAD-bd_sf"/>
</dbReference>
<dbReference type="PANTHER" id="PTHR13847">
    <property type="entry name" value="SARCOSINE DEHYDROGENASE-RELATED"/>
    <property type="match status" value="1"/>
</dbReference>
<name>A0A9E6XWF7_9ACTN</name>
<evidence type="ECO:0000256" key="1">
    <source>
        <dbReference type="SAM" id="MobiDB-lite"/>
    </source>
</evidence>
<dbReference type="Pfam" id="PF01266">
    <property type="entry name" value="DAO"/>
    <property type="match status" value="1"/>
</dbReference>
<feature type="domain" description="FAD dependent oxidoreductase" evidence="2">
    <location>
        <begin position="2"/>
        <end position="360"/>
    </location>
</feature>
<protein>
    <submittedName>
        <fullName evidence="3">Gamma-glutamylputrescine oxidoreductase</fullName>
        <ecNumber evidence="3">1.4.3.-</ecNumber>
    </submittedName>
</protein>
<keyword evidence="3" id="KW-0560">Oxidoreductase</keyword>
<dbReference type="Gene3D" id="3.50.50.60">
    <property type="entry name" value="FAD/NAD(P)-binding domain"/>
    <property type="match status" value="1"/>
</dbReference>
<feature type="region of interest" description="Disordered" evidence="1">
    <location>
        <begin position="425"/>
        <end position="446"/>
    </location>
</feature>
<dbReference type="InterPro" id="IPR006076">
    <property type="entry name" value="FAD-dep_OxRdtase"/>
</dbReference>
<evidence type="ECO:0000259" key="2">
    <source>
        <dbReference type="Pfam" id="PF01266"/>
    </source>
</evidence>
<dbReference type="GO" id="GO:0005737">
    <property type="term" value="C:cytoplasm"/>
    <property type="evidence" value="ECO:0007669"/>
    <property type="project" value="TreeGrafter"/>
</dbReference>
<dbReference type="Gene3D" id="3.30.9.10">
    <property type="entry name" value="D-Amino Acid Oxidase, subunit A, domain 2"/>
    <property type="match status" value="1"/>
</dbReference>
<organism evidence="3 4">
    <name type="scientific">Capillimicrobium parvum</name>
    <dbReference type="NCBI Taxonomy" id="2884022"/>
    <lineage>
        <taxon>Bacteria</taxon>
        <taxon>Bacillati</taxon>
        <taxon>Actinomycetota</taxon>
        <taxon>Thermoleophilia</taxon>
        <taxon>Solirubrobacterales</taxon>
        <taxon>Capillimicrobiaceae</taxon>
        <taxon>Capillimicrobium</taxon>
    </lineage>
</organism>
<dbReference type="Proteomes" id="UP001162834">
    <property type="component" value="Chromosome"/>
</dbReference>
<evidence type="ECO:0000313" key="4">
    <source>
        <dbReference type="Proteomes" id="UP001162834"/>
    </source>
</evidence>